<sequence length="49" mass="5191">MFTALIRDSLGKASRLTTLLACLFAVLPATTAAQPGRISIELSTAREVD</sequence>
<protein>
    <submittedName>
        <fullName evidence="1">Uncharacterized protein</fullName>
    </submittedName>
</protein>
<organism evidence="1">
    <name type="scientific">marine metagenome</name>
    <dbReference type="NCBI Taxonomy" id="408172"/>
    <lineage>
        <taxon>unclassified sequences</taxon>
        <taxon>metagenomes</taxon>
        <taxon>ecological metagenomes</taxon>
    </lineage>
</organism>
<name>A0A382T330_9ZZZZ</name>
<feature type="non-terminal residue" evidence="1">
    <location>
        <position position="49"/>
    </location>
</feature>
<gene>
    <name evidence="1" type="ORF">METZ01_LOCUS369433</name>
</gene>
<dbReference type="AlphaFoldDB" id="A0A382T330"/>
<reference evidence="1" key="1">
    <citation type="submission" date="2018-05" db="EMBL/GenBank/DDBJ databases">
        <authorList>
            <person name="Lanie J.A."/>
            <person name="Ng W.-L."/>
            <person name="Kazmierczak K.M."/>
            <person name="Andrzejewski T.M."/>
            <person name="Davidsen T.M."/>
            <person name="Wayne K.J."/>
            <person name="Tettelin H."/>
            <person name="Glass J.I."/>
            <person name="Rusch D."/>
            <person name="Podicherti R."/>
            <person name="Tsui H.-C.T."/>
            <person name="Winkler M.E."/>
        </authorList>
    </citation>
    <scope>NUCLEOTIDE SEQUENCE</scope>
</reference>
<accession>A0A382T330</accession>
<dbReference type="EMBL" id="UINC01133572">
    <property type="protein sequence ID" value="SVD16579.1"/>
    <property type="molecule type" value="Genomic_DNA"/>
</dbReference>
<proteinExistence type="predicted"/>
<evidence type="ECO:0000313" key="1">
    <source>
        <dbReference type="EMBL" id="SVD16579.1"/>
    </source>
</evidence>